<dbReference type="EMBL" id="JWZT01003237">
    <property type="protein sequence ID" value="KII67323.1"/>
    <property type="molecule type" value="Genomic_DNA"/>
</dbReference>
<reference evidence="1 2" key="1">
    <citation type="journal article" date="2014" name="Genome Biol. Evol.">
        <title>The genome of the myxosporean Thelohanellus kitauei shows adaptations to nutrient acquisition within its fish host.</title>
        <authorList>
            <person name="Yang Y."/>
            <person name="Xiong J."/>
            <person name="Zhou Z."/>
            <person name="Huo F."/>
            <person name="Miao W."/>
            <person name="Ran C."/>
            <person name="Liu Y."/>
            <person name="Zhang J."/>
            <person name="Feng J."/>
            <person name="Wang M."/>
            <person name="Wang M."/>
            <person name="Wang L."/>
            <person name="Yao B."/>
        </authorList>
    </citation>
    <scope>NUCLEOTIDE SEQUENCE [LARGE SCALE GENOMIC DNA]</scope>
    <source>
        <strain evidence="1">Wuqing</strain>
    </source>
</reference>
<gene>
    <name evidence="1" type="ORF">RF11_14436</name>
</gene>
<proteinExistence type="predicted"/>
<accession>A0A0C2JDP4</accession>
<dbReference type="AlphaFoldDB" id="A0A0C2JDP4"/>
<comment type="caution">
    <text evidence="1">The sequence shown here is derived from an EMBL/GenBank/DDBJ whole genome shotgun (WGS) entry which is preliminary data.</text>
</comment>
<dbReference type="Proteomes" id="UP000031668">
    <property type="component" value="Unassembled WGS sequence"/>
</dbReference>
<name>A0A0C2JDP4_THEKT</name>
<evidence type="ECO:0000313" key="1">
    <source>
        <dbReference type="EMBL" id="KII67323.1"/>
    </source>
</evidence>
<keyword evidence="2" id="KW-1185">Reference proteome</keyword>
<organism evidence="1 2">
    <name type="scientific">Thelohanellus kitauei</name>
    <name type="common">Myxosporean</name>
    <dbReference type="NCBI Taxonomy" id="669202"/>
    <lineage>
        <taxon>Eukaryota</taxon>
        <taxon>Metazoa</taxon>
        <taxon>Cnidaria</taxon>
        <taxon>Myxozoa</taxon>
        <taxon>Myxosporea</taxon>
        <taxon>Bivalvulida</taxon>
        <taxon>Platysporina</taxon>
        <taxon>Myxobolidae</taxon>
        <taxon>Thelohanellus</taxon>
    </lineage>
</organism>
<sequence length="109" mass="12730">MRGDDTLEEAVDEFVTGYFISHRIYILMSLSKTSFKYNQRNRPTQQYPLEMYILKGLRVIEGTCFTNEQVSLHWPSPNRDIYMRCLTSIYHNLTIVNTLIVSAIGGQEF</sequence>
<evidence type="ECO:0000313" key="2">
    <source>
        <dbReference type="Proteomes" id="UP000031668"/>
    </source>
</evidence>
<protein>
    <submittedName>
        <fullName evidence="1">Uncharacterized protein</fullName>
    </submittedName>
</protein>